<evidence type="ECO:0000259" key="1">
    <source>
        <dbReference type="Pfam" id="PF00535"/>
    </source>
</evidence>
<reference evidence="3" key="1">
    <citation type="journal article" date="2019" name="Int. J. Syst. Evol. Microbiol.">
        <title>The Global Catalogue of Microorganisms (GCM) 10K type strain sequencing project: providing services to taxonomists for standard genome sequencing and annotation.</title>
        <authorList>
            <consortium name="The Broad Institute Genomics Platform"/>
            <consortium name="The Broad Institute Genome Sequencing Center for Infectious Disease"/>
            <person name="Wu L."/>
            <person name="Ma J."/>
        </authorList>
    </citation>
    <scope>NUCLEOTIDE SEQUENCE [LARGE SCALE GENOMIC DNA]</scope>
    <source>
        <strain evidence="3">JCM 11590</strain>
    </source>
</reference>
<keyword evidence="3" id="KW-1185">Reference proteome</keyword>
<gene>
    <name evidence="2" type="ORF">GCM10009083_04200</name>
</gene>
<proteinExistence type="predicted"/>
<dbReference type="GO" id="GO:0016740">
    <property type="term" value="F:transferase activity"/>
    <property type="evidence" value="ECO:0007669"/>
    <property type="project" value="UniProtKB-KW"/>
</dbReference>
<sequence length="306" mass="34361">MSATGATNILLSIIIPAFNYAKTLPRTVESVMPQLGEDCELIIIDDGSTDDTPVVIGVLQERFSGRIRSERKPNGGSASVRNRGIELAQADWMIFLDADDELAEGAVERICSHLRTHPETRFVIGGHISVSPEGKQSRHVPGQLPALPLARVQAYLLDKKLALSNGACVMHRSVFEPGGYPEEFRSAEDIPVFVQVLANYPCSVIEAPLALIHKHDDSLRHQFTYANAGGLKLVDEVFSPKRLPAHFQILRRPYTVQRCLSLFRSAWLANESTLAKQWYRQAVLADWRVLFRWSYSRKAFRLWLRG</sequence>
<dbReference type="CDD" id="cd00761">
    <property type="entry name" value="Glyco_tranf_GTA_type"/>
    <property type="match status" value="1"/>
</dbReference>
<name>A0ABQ2CL73_9GAMM</name>
<dbReference type="SUPFAM" id="SSF53448">
    <property type="entry name" value="Nucleotide-diphospho-sugar transferases"/>
    <property type="match status" value="1"/>
</dbReference>
<protein>
    <submittedName>
        <fullName evidence="2">Glycosyl transferase</fullName>
    </submittedName>
</protein>
<evidence type="ECO:0000313" key="2">
    <source>
        <dbReference type="EMBL" id="GGI90921.1"/>
    </source>
</evidence>
<accession>A0ABQ2CL73</accession>
<organism evidence="2 3">
    <name type="scientific">Halopseudomonas pertucinogena</name>
    <dbReference type="NCBI Taxonomy" id="86175"/>
    <lineage>
        <taxon>Bacteria</taxon>
        <taxon>Pseudomonadati</taxon>
        <taxon>Pseudomonadota</taxon>
        <taxon>Gammaproteobacteria</taxon>
        <taxon>Pseudomonadales</taxon>
        <taxon>Pseudomonadaceae</taxon>
        <taxon>Halopseudomonas</taxon>
    </lineage>
</organism>
<dbReference type="EMBL" id="BMNN01000001">
    <property type="protein sequence ID" value="GGI90921.1"/>
    <property type="molecule type" value="Genomic_DNA"/>
</dbReference>
<dbReference type="Gene3D" id="3.90.550.10">
    <property type="entry name" value="Spore Coat Polysaccharide Biosynthesis Protein SpsA, Chain A"/>
    <property type="match status" value="1"/>
</dbReference>
<dbReference type="InterPro" id="IPR029044">
    <property type="entry name" value="Nucleotide-diphossugar_trans"/>
</dbReference>
<comment type="caution">
    <text evidence="2">The sequence shown here is derived from an EMBL/GenBank/DDBJ whole genome shotgun (WGS) entry which is preliminary data.</text>
</comment>
<feature type="domain" description="Glycosyltransferase 2-like" evidence="1">
    <location>
        <begin position="12"/>
        <end position="176"/>
    </location>
</feature>
<dbReference type="Proteomes" id="UP000633263">
    <property type="component" value="Unassembled WGS sequence"/>
</dbReference>
<dbReference type="Pfam" id="PF00535">
    <property type="entry name" value="Glycos_transf_2"/>
    <property type="match status" value="1"/>
</dbReference>
<keyword evidence="2" id="KW-0808">Transferase</keyword>
<dbReference type="PANTHER" id="PTHR22916">
    <property type="entry name" value="GLYCOSYLTRANSFERASE"/>
    <property type="match status" value="1"/>
</dbReference>
<evidence type="ECO:0000313" key="3">
    <source>
        <dbReference type="Proteomes" id="UP000633263"/>
    </source>
</evidence>
<dbReference type="PANTHER" id="PTHR22916:SF3">
    <property type="entry name" value="UDP-GLCNAC:BETAGAL BETA-1,3-N-ACETYLGLUCOSAMINYLTRANSFERASE-LIKE PROTEIN 1"/>
    <property type="match status" value="1"/>
</dbReference>
<dbReference type="InterPro" id="IPR001173">
    <property type="entry name" value="Glyco_trans_2-like"/>
</dbReference>